<protein>
    <submittedName>
        <fullName evidence="1">Uncharacterized protein</fullName>
    </submittedName>
</protein>
<dbReference type="AlphaFoldDB" id="A0A225VA71"/>
<accession>A0A225VA71</accession>
<organism evidence="1 2">
    <name type="scientific">Phytophthora megakarya</name>
    <dbReference type="NCBI Taxonomy" id="4795"/>
    <lineage>
        <taxon>Eukaryota</taxon>
        <taxon>Sar</taxon>
        <taxon>Stramenopiles</taxon>
        <taxon>Oomycota</taxon>
        <taxon>Peronosporomycetes</taxon>
        <taxon>Peronosporales</taxon>
        <taxon>Peronosporaceae</taxon>
        <taxon>Phytophthora</taxon>
    </lineage>
</organism>
<comment type="caution">
    <text evidence="1">The sequence shown here is derived from an EMBL/GenBank/DDBJ whole genome shotgun (WGS) entry which is preliminary data.</text>
</comment>
<dbReference type="EMBL" id="NBNE01006678">
    <property type="protein sequence ID" value="OWZ01667.1"/>
    <property type="molecule type" value="Genomic_DNA"/>
</dbReference>
<proteinExistence type="predicted"/>
<reference evidence="2" key="1">
    <citation type="submission" date="2017-03" db="EMBL/GenBank/DDBJ databases">
        <title>Phytopthora megakarya and P. palmivora, two closely related causual agents of cacao black pod achieved similar genome size and gene model numbers by different mechanisms.</title>
        <authorList>
            <person name="Ali S."/>
            <person name="Shao J."/>
            <person name="Larry D.J."/>
            <person name="Kronmiller B."/>
            <person name="Shen D."/>
            <person name="Strem M.D."/>
            <person name="Melnick R.L."/>
            <person name="Guiltinan M.J."/>
            <person name="Tyler B.M."/>
            <person name="Meinhardt L.W."/>
            <person name="Bailey B.A."/>
        </authorList>
    </citation>
    <scope>NUCLEOTIDE SEQUENCE [LARGE SCALE GENOMIC DNA]</scope>
    <source>
        <strain evidence="2">zdho120</strain>
    </source>
</reference>
<gene>
    <name evidence="1" type="ORF">PHMEG_00026899</name>
</gene>
<evidence type="ECO:0000313" key="1">
    <source>
        <dbReference type="EMBL" id="OWZ01667.1"/>
    </source>
</evidence>
<sequence length="135" mass="15720">MDPVANTSPRSWREESLRQLHATTHTYTYMEPDHGHATSRLDRWYVTPQDRVRCDIAECKRDRANLHQKALFSAATHYDEKNTKHFFRRISAKFLDNVIATLDAVSGCPVRDVHDNADAWTLNFQQDLTYLGSRE</sequence>
<dbReference type="Proteomes" id="UP000198211">
    <property type="component" value="Unassembled WGS sequence"/>
</dbReference>
<keyword evidence="2" id="KW-1185">Reference proteome</keyword>
<name>A0A225VA71_9STRA</name>
<evidence type="ECO:0000313" key="2">
    <source>
        <dbReference type="Proteomes" id="UP000198211"/>
    </source>
</evidence>